<evidence type="ECO:0000313" key="5">
    <source>
        <dbReference type="Proteomes" id="UP001176517"/>
    </source>
</evidence>
<proteinExistence type="predicted"/>
<keyword evidence="2" id="KW-0808">Transferase</keyword>
<dbReference type="PANTHER" id="PTHR13090">
    <property type="entry name" value="ARGININE-HYDROXYLASE NDUFAF5, MITOCHONDRIAL"/>
    <property type="match status" value="1"/>
</dbReference>
<dbReference type="AlphaFoldDB" id="A0AAN6GSW1"/>
<keyword evidence="1" id="KW-0489">Methyltransferase</keyword>
<evidence type="ECO:0000256" key="2">
    <source>
        <dbReference type="ARBA" id="ARBA00022679"/>
    </source>
</evidence>
<evidence type="ECO:0008006" key="6">
    <source>
        <dbReference type="Google" id="ProtNLM"/>
    </source>
</evidence>
<dbReference type="Gene3D" id="3.40.50.150">
    <property type="entry name" value="Vaccinia Virus protein VP39"/>
    <property type="match status" value="1"/>
</dbReference>
<dbReference type="PANTHER" id="PTHR13090:SF1">
    <property type="entry name" value="ARGININE-HYDROXYLASE NDUFAF5, MITOCHONDRIAL"/>
    <property type="match status" value="1"/>
</dbReference>
<reference evidence="4" key="1">
    <citation type="journal article" date="2023" name="PhytoFront">
        <title>Draft Genome Resources of Seven Strains of Tilletia horrida, Causal Agent of Kernel Smut of Rice.</title>
        <authorList>
            <person name="Khanal S."/>
            <person name="Antony Babu S."/>
            <person name="Zhou X.G."/>
        </authorList>
    </citation>
    <scope>NUCLEOTIDE SEQUENCE</scope>
    <source>
        <strain evidence="4">TX6</strain>
    </source>
</reference>
<protein>
    <recommendedName>
        <fullName evidence="6">Methyltransferase type 11 domain-containing protein</fullName>
    </recommendedName>
</protein>
<dbReference type="GO" id="GO:0008168">
    <property type="term" value="F:methyltransferase activity"/>
    <property type="evidence" value="ECO:0007669"/>
    <property type="project" value="UniProtKB-KW"/>
</dbReference>
<gene>
    <name evidence="4" type="ORF">OC846_001687</name>
</gene>
<dbReference type="SUPFAM" id="SSF53335">
    <property type="entry name" value="S-adenosyl-L-methionine-dependent methyltransferases"/>
    <property type="match status" value="1"/>
</dbReference>
<dbReference type="GO" id="GO:0032981">
    <property type="term" value="P:mitochondrial respiratory chain complex I assembly"/>
    <property type="evidence" value="ECO:0007669"/>
    <property type="project" value="TreeGrafter"/>
</dbReference>
<dbReference type="EMBL" id="JAPDMZ010000026">
    <property type="protein sequence ID" value="KAK0555527.1"/>
    <property type="molecule type" value="Genomic_DNA"/>
</dbReference>
<accession>A0AAN6GSW1</accession>
<feature type="region of interest" description="Disordered" evidence="3">
    <location>
        <begin position="321"/>
        <end position="345"/>
    </location>
</feature>
<sequence length="345" mass="37588">MSPPPGPPGTAPAPPQLFDRQAKSLQRSRAFADRSKSEEVDYVREMVAESVGERVKDVKRTTEVIVDWGSGPGLLRKYLDPQRMGLKKVVMCDSSVETERLLLDEENPSYGADASAHLQPGVADMVVSAGVLHWTNDLLGTLIQIRRMLKPDGVFIGAMAGGDTLFELRTSLQLAEQEREGGVSPRVSPMADSRDMASLLTRAGFTLPTVDVDEMTVRYPSSFELMSDLRQMGESNAVMGRRSGLRRDTLLASAAIYEALHKEGPKRFQTPDGQIHELGADSASQQVEFVDEHGEKEEAITDGVPATFNVIYMIGWAPSDTQRKPLSRGSGKTDLKSVLGGSAVE</sequence>
<organism evidence="4 5">
    <name type="scientific">Tilletia horrida</name>
    <dbReference type="NCBI Taxonomy" id="155126"/>
    <lineage>
        <taxon>Eukaryota</taxon>
        <taxon>Fungi</taxon>
        <taxon>Dikarya</taxon>
        <taxon>Basidiomycota</taxon>
        <taxon>Ustilaginomycotina</taxon>
        <taxon>Exobasidiomycetes</taxon>
        <taxon>Tilletiales</taxon>
        <taxon>Tilletiaceae</taxon>
        <taxon>Tilletia</taxon>
    </lineage>
</organism>
<comment type="caution">
    <text evidence="4">The sequence shown here is derived from an EMBL/GenBank/DDBJ whole genome shotgun (WGS) entry which is preliminary data.</text>
</comment>
<dbReference type="InterPro" id="IPR050602">
    <property type="entry name" value="Malonyl-ACP_OMT"/>
</dbReference>
<dbReference type="Proteomes" id="UP001176517">
    <property type="component" value="Unassembled WGS sequence"/>
</dbReference>
<dbReference type="Pfam" id="PF13489">
    <property type="entry name" value="Methyltransf_23"/>
    <property type="match status" value="1"/>
</dbReference>
<evidence type="ECO:0000313" key="4">
    <source>
        <dbReference type="EMBL" id="KAK0555527.1"/>
    </source>
</evidence>
<evidence type="ECO:0000256" key="3">
    <source>
        <dbReference type="SAM" id="MobiDB-lite"/>
    </source>
</evidence>
<dbReference type="GO" id="GO:0032259">
    <property type="term" value="P:methylation"/>
    <property type="evidence" value="ECO:0007669"/>
    <property type="project" value="UniProtKB-KW"/>
</dbReference>
<dbReference type="InterPro" id="IPR029063">
    <property type="entry name" value="SAM-dependent_MTases_sf"/>
</dbReference>
<keyword evidence="5" id="KW-1185">Reference proteome</keyword>
<dbReference type="CDD" id="cd02440">
    <property type="entry name" value="AdoMet_MTases"/>
    <property type="match status" value="1"/>
</dbReference>
<dbReference type="GO" id="GO:0005739">
    <property type="term" value="C:mitochondrion"/>
    <property type="evidence" value="ECO:0007669"/>
    <property type="project" value="TreeGrafter"/>
</dbReference>
<evidence type="ECO:0000256" key="1">
    <source>
        <dbReference type="ARBA" id="ARBA00022603"/>
    </source>
</evidence>
<name>A0AAN6GSW1_9BASI</name>